<dbReference type="PANTHER" id="PTHR33744">
    <property type="entry name" value="CARBOHYDRATE DIACID REGULATOR"/>
    <property type="match status" value="1"/>
</dbReference>
<gene>
    <name evidence="3" type="ORF">AVDCRST_MAG12-1762</name>
</gene>
<evidence type="ECO:0000313" key="3">
    <source>
        <dbReference type="EMBL" id="CAA9485241.1"/>
    </source>
</evidence>
<dbReference type="PANTHER" id="PTHR33744:SF7">
    <property type="entry name" value="PUCR FAMILY TRANSCRIPTIONAL REGULATOR"/>
    <property type="match status" value="1"/>
</dbReference>
<dbReference type="SUPFAM" id="SSF55781">
    <property type="entry name" value="GAF domain-like"/>
    <property type="match status" value="1"/>
</dbReference>
<reference evidence="3" key="1">
    <citation type="submission" date="2020-02" db="EMBL/GenBank/DDBJ databases">
        <authorList>
            <person name="Meier V. D."/>
        </authorList>
    </citation>
    <scope>NUCLEOTIDE SEQUENCE</scope>
    <source>
        <strain evidence="3">AVDCRST_MAG12</strain>
    </source>
</reference>
<accession>A0A6J4RYC7</accession>
<feature type="domain" description="PucR C-terminal helix-turn-helix" evidence="2">
    <location>
        <begin position="638"/>
        <end position="691"/>
    </location>
</feature>
<dbReference type="Gene3D" id="1.10.10.2840">
    <property type="entry name" value="PucR C-terminal helix-turn-helix domain"/>
    <property type="match status" value="1"/>
</dbReference>
<protein>
    <recommendedName>
        <fullName evidence="2">PucR C-terminal helix-turn-helix domain-containing protein</fullName>
    </recommendedName>
</protein>
<feature type="region of interest" description="Disordered" evidence="1">
    <location>
        <begin position="1"/>
        <end position="25"/>
    </location>
</feature>
<dbReference type="Gene3D" id="3.30.450.40">
    <property type="match status" value="1"/>
</dbReference>
<dbReference type="AlphaFoldDB" id="A0A6J4RYC7"/>
<name>A0A6J4RYC7_9ACTN</name>
<dbReference type="Pfam" id="PF13556">
    <property type="entry name" value="HTH_30"/>
    <property type="match status" value="1"/>
</dbReference>
<evidence type="ECO:0000256" key="1">
    <source>
        <dbReference type="SAM" id="MobiDB-lite"/>
    </source>
</evidence>
<dbReference type="InterPro" id="IPR042070">
    <property type="entry name" value="PucR_C-HTH_sf"/>
</dbReference>
<proteinExistence type="predicted"/>
<dbReference type="EMBL" id="CADCVK010000269">
    <property type="protein sequence ID" value="CAA9485241.1"/>
    <property type="molecule type" value="Genomic_DNA"/>
</dbReference>
<evidence type="ECO:0000259" key="2">
    <source>
        <dbReference type="Pfam" id="PF13556"/>
    </source>
</evidence>
<dbReference type="InterPro" id="IPR051448">
    <property type="entry name" value="CdaR-like_regulators"/>
</dbReference>
<organism evidence="3">
    <name type="scientific">uncultured Rubrobacteraceae bacterium</name>
    <dbReference type="NCBI Taxonomy" id="349277"/>
    <lineage>
        <taxon>Bacteria</taxon>
        <taxon>Bacillati</taxon>
        <taxon>Actinomycetota</taxon>
        <taxon>Rubrobacteria</taxon>
        <taxon>Rubrobacterales</taxon>
        <taxon>Rubrobacteraceae</taxon>
        <taxon>environmental samples</taxon>
    </lineage>
</organism>
<sequence>MGKRQHRSAQAGYREQDTSDPTRRSAALRHALETAVRDIPAAGTALLWPGADGAEPWRVQYAGARAAEMERCLRSRLDASLETAMLALTQESPCSPGTRPARFHLHPRDPLLGSLWLVWPHEGLGSVLAGGETERFRRALESFVELEYKERLYFHDRPDFPGSDLVEALHNEDEQAFPELLALARTISDADFTYWGSVHEGWGGMRDGVVDVHWHVGAEDSGFGFELPLGRGVGGRAFASDEVFEIADYRNCQYRYPGVSDITDREEVRSTLALPVHGADPQTGGVLYAVRRKVDPFSSAERTLLRRLGRSVEPVPGPRPVSSHFFSAGADRVEAAKAALRRILLDSTQPQDVESWLGQIIKGPVILVDQAGRPYVPANADRLERLRDAVRNDGPSPRVVPLADRRERGDRGSLSLWPSVGLPLPGWPDLLDDAAAVCNIVLDRAEQAYDRLNHARSRWLEDVARGKTGQHARREGNRLGLPSSRGEVWAVAWRPGTTDAAEETRRKMLAEDAVLDQLGRPLIAHGGGVGVMLLEGGSRKPPASVRDELLRFFGPDPLWLVHGAVYDSLESLKDALIRTIGTAQRIRDENVERYVSEIGGWGLDGLVENPRVSAELDELADNLLRPLLLHDESADSQLTETLCLVLAAGPKEAARQLFVHPNTVRYRVRRAAEVLGRDLESPKEKTALSLAAFVWLRRGESTDSRPANRVRHRD</sequence>
<feature type="compositionally biased region" description="Basic and acidic residues" evidence="1">
    <location>
        <begin position="14"/>
        <end position="23"/>
    </location>
</feature>
<dbReference type="InterPro" id="IPR029016">
    <property type="entry name" value="GAF-like_dom_sf"/>
</dbReference>
<dbReference type="InterPro" id="IPR025736">
    <property type="entry name" value="PucR_C-HTH_dom"/>
</dbReference>